<keyword evidence="3" id="KW-1185">Reference proteome</keyword>
<feature type="region of interest" description="Disordered" evidence="1">
    <location>
        <begin position="77"/>
        <end position="98"/>
    </location>
</feature>
<organism evidence="2 3">
    <name type="scientific">Rhamnella rubrinervis</name>
    <dbReference type="NCBI Taxonomy" id="2594499"/>
    <lineage>
        <taxon>Eukaryota</taxon>
        <taxon>Viridiplantae</taxon>
        <taxon>Streptophyta</taxon>
        <taxon>Embryophyta</taxon>
        <taxon>Tracheophyta</taxon>
        <taxon>Spermatophyta</taxon>
        <taxon>Magnoliopsida</taxon>
        <taxon>eudicotyledons</taxon>
        <taxon>Gunneridae</taxon>
        <taxon>Pentapetalae</taxon>
        <taxon>rosids</taxon>
        <taxon>fabids</taxon>
        <taxon>Rosales</taxon>
        <taxon>Rhamnaceae</taxon>
        <taxon>rhamnoid group</taxon>
        <taxon>Rhamneae</taxon>
        <taxon>Rhamnella</taxon>
    </lineage>
</organism>
<feature type="compositionally biased region" description="Basic and acidic residues" evidence="1">
    <location>
        <begin position="30"/>
        <end position="44"/>
    </location>
</feature>
<evidence type="ECO:0000313" key="3">
    <source>
        <dbReference type="Proteomes" id="UP000796880"/>
    </source>
</evidence>
<dbReference type="PANTHER" id="PTHR34657">
    <property type="entry name" value="EMBRYO SAC DEVELOPMENT ARREST 6"/>
    <property type="match status" value="1"/>
</dbReference>
<comment type="caution">
    <text evidence="2">The sequence shown here is derived from an EMBL/GenBank/DDBJ whole genome shotgun (WGS) entry which is preliminary data.</text>
</comment>
<feature type="region of interest" description="Disordered" evidence="1">
    <location>
        <begin position="1"/>
        <end position="49"/>
    </location>
</feature>
<gene>
    <name evidence="2" type="ORF">FNV43_RR23210</name>
</gene>
<proteinExistence type="predicted"/>
<accession>A0A8K0DVQ8</accession>
<name>A0A8K0DVQ8_9ROSA</name>
<dbReference type="EMBL" id="VOIH02000010">
    <property type="protein sequence ID" value="KAF3436118.1"/>
    <property type="molecule type" value="Genomic_DNA"/>
</dbReference>
<sequence>MRLPPRRISTSNKRKESEGGVDALSTSKKQKPDSPRPGLDKESDPESSNQLLAGYLAHEFLTKGTLLGQPWDPARAESAAVSVSKPKPTAEMEEAEPHVERLQRYLEVADLINKGGAHLPGIVNPTHLAGFLRL</sequence>
<protein>
    <submittedName>
        <fullName evidence="2">Uncharacterized protein</fullName>
    </submittedName>
</protein>
<dbReference type="AlphaFoldDB" id="A0A8K0DVQ8"/>
<evidence type="ECO:0000256" key="1">
    <source>
        <dbReference type="SAM" id="MobiDB-lite"/>
    </source>
</evidence>
<dbReference type="OrthoDB" id="687843at2759"/>
<dbReference type="PANTHER" id="PTHR34657:SF10">
    <property type="entry name" value="F21M11.6 PROTEIN"/>
    <property type="match status" value="1"/>
</dbReference>
<reference evidence="2" key="1">
    <citation type="submission" date="2020-03" db="EMBL/GenBank/DDBJ databases">
        <title>A high-quality chromosome-level genome assembly of a woody plant with both climbing and erect habits, Rhamnella rubrinervis.</title>
        <authorList>
            <person name="Lu Z."/>
            <person name="Yang Y."/>
            <person name="Zhu X."/>
            <person name="Sun Y."/>
        </authorList>
    </citation>
    <scope>NUCLEOTIDE SEQUENCE</scope>
    <source>
        <strain evidence="2">BYM</strain>
        <tissue evidence="2">Leaf</tissue>
    </source>
</reference>
<evidence type="ECO:0000313" key="2">
    <source>
        <dbReference type="EMBL" id="KAF3436118.1"/>
    </source>
</evidence>
<dbReference type="Proteomes" id="UP000796880">
    <property type="component" value="Unassembled WGS sequence"/>
</dbReference>